<accession>A0A9D2TJQ4</accession>
<organism evidence="1 2">
    <name type="scientific">Candidatus Ruthenibacterium merdavium</name>
    <dbReference type="NCBI Taxonomy" id="2838752"/>
    <lineage>
        <taxon>Bacteria</taxon>
        <taxon>Bacillati</taxon>
        <taxon>Bacillota</taxon>
        <taxon>Clostridia</taxon>
        <taxon>Eubacteriales</taxon>
        <taxon>Oscillospiraceae</taxon>
        <taxon>Ruthenibacterium</taxon>
    </lineage>
</organism>
<dbReference type="GO" id="GO:0003677">
    <property type="term" value="F:DNA binding"/>
    <property type="evidence" value="ECO:0007669"/>
    <property type="project" value="InterPro"/>
</dbReference>
<reference evidence="1" key="1">
    <citation type="journal article" date="2021" name="PeerJ">
        <title>Extensive microbial diversity within the chicken gut microbiome revealed by metagenomics and culture.</title>
        <authorList>
            <person name="Gilroy R."/>
            <person name="Ravi A."/>
            <person name="Getino M."/>
            <person name="Pursley I."/>
            <person name="Horton D.L."/>
            <person name="Alikhan N.F."/>
            <person name="Baker D."/>
            <person name="Gharbi K."/>
            <person name="Hall N."/>
            <person name="Watson M."/>
            <person name="Adriaenssens E.M."/>
            <person name="Foster-Nyarko E."/>
            <person name="Jarju S."/>
            <person name="Secka A."/>
            <person name="Antonio M."/>
            <person name="Oren A."/>
            <person name="Chaudhuri R.R."/>
            <person name="La Ragione R."/>
            <person name="Hildebrand F."/>
            <person name="Pallen M.J."/>
        </authorList>
    </citation>
    <scope>NUCLEOTIDE SEQUENCE</scope>
    <source>
        <strain evidence="1">5933</strain>
    </source>
</reference>
<dbReference type="Proteomes" id="UP000823918">
    <property type="component" value="Unassembled WGS sequence"/>
</dbReference>
<evidence type="ECO:0000313" key="2">
    <source>
        <dbReference type="Proteomes" id="UP000823918"/>
    </source>
</evidence>
<dbReference type="AlphaFoldDB" id="A0A9D2TJQ4"/>
<reference evidence="1" key="2">
    <citation type="submission" date="2021-04" db="EMBL/GenBank/DDBJ databases">
        <authorList>
            <person name="Gilroy R."/>
        </authorList>
    </citation>
    <scope>NUCLEOTIDE SEQUENCE</scope>
    <source>
        <strain evidence="1">5933</strain>
    </source>
</reference>
<proteinExistence type="predicted"/>
<dbReference type="EMBL" id="DWWA01000037">
    <property type="protein sequence ID" value="HJC72609.1"/>
    <property type="molecule type" value="Genomic_DNA"/>
</dbReference>
<evidence type="ECO:0000313" key="1">
    <source>
        <dbReference type="EMBL" id="HJC72609.1"/>
    </source>
</evidence>
<dbReference type="SUPFAM" id="SSF47413">
    <property type="entry name" value="lambda repressor-like DNA-binding domains"/>
    <property type="match status" value="1"/>
</dbReference>
<gene>
    <name evidence="1" type="ORF">H9698_07435</name>
</gene>
<protein>
    <submittedName>
        <fullName evidence="1">Uncharacterized protein</fullName>
    </submittedName>
</protein>
<comment type="caution">
    <text evidence="1">The sequence shown here is derived from an EMBL/GenBank/DDBJ whole genome shotgun (WGS) entry which is preliminary data.</text>
</comment>
<dbReference type="InterPro" id="IPR010982">
    <property type="entry name" value="Lambda_DNA-bd_dom_sf"/>
</dbReference>
<name>A0A9D2TJQ4_9FIRM</name>
<sequence length="71" mass="8292">MKTSLLEQKMQLQGISKQDMAKHLNLSEKRFSEKLSGSCVWNTWEVMRICMLLNLESVEEKTKIFLLNSSQ</sequence>